<protein>
    <submittedName>
        <fullName evidence="1">Uncharacterized protein</fullName>
    </submittedName>
</protein>
<organism evidence="1 2">
    <name type="scientific">Diploptera punctata</name>
    <name type="common">Pacific beetle cockroach</name>
    <dbReference type="NCBI Taxonomy" id="6984"/>
    <lineage>
        <taxon>Eukaryota</taxon>
        <taxon>Metazoa</taxon>
        <taxon>Ecdysozoa</taxon>
        <taxon>Arthropoda</taxon>
        <taxon>Hexapoda</taxon>
        <taxon>Insecta</taxon>
        <taxon>Pterygota</taxon>
        <taxon>Neoptera</taxon>
        <taxon>Polyneoptera</taxon>
        <taxon>Dictyoptera</taxon>
        <taxon>Blattodea</taxon>
        <taxon>Blaberoidea</taxon>
        <taxon>Blaberidae</taxon>
        <taxon>Diplopterinae</taxon>
        <taxon>Diploptera</taxon>
    </lineage>
</organism>
<gene>
    <name evidence="1" type="ORF">L9F63_009339</name>
</gene>
<accession>A0AAD8AJK4</accession>
<sequence length="53" mass="6213">CRLIITMSIIAPPSVWITNWRTAARIRTLGLWFPDRVIVVSKNLVQNDMRLYN</sequence>
<reference evidence="1" key="2">
    <citation type="submission" date="2023-05" db="EMBL/GenBank/DDBJ databases">
        <authorList>
            <person name="Fouks B."/>
        </authorList>
    </citation>
    <scope>NUCLEOTIDE SEQUENCE</scope>
    <source>
        <strain evidence="1">Stay&amp;Tobe</strain>
        <tissue evidence="1">Testes</tissue>
    </source>
</reference>
<reference evidence="1" key="1">
    <citation type="journal article" date="2023" name="IScience">
        <title>Live-bearing cockroach genome reveals convergent evolutionary mechanisms linked to viviparity in insects and beyond.</title>
        <authorList>
            <person name="Fouks B."/>
            <person name="Harrison M.C."/>
            <person name="Mikhailova A.A."/>
            <person name="Marchal E."/>
            <person name="English S."/>
            <person name="Carruthers M."/>
            <person name="Jennings E.C."/>
            <person name="Chiamaka E.L."/>
            <person name="Frigard R.A."/>
            <person name="Pippel M."/>
            <person name="Attardo G.M."/>
            <person name="Benoit J.B."/>
            <person name="Bornberg-Bauer E."/>
            <person name="Tobe S.S."/>
        </authorList>
    </citation>
    <scope>NUCLEOTIDE SEQUENCE</scope>
    <source>
        <strain evidence="1">Stay&amp;Tobe</strain>
    </source>
</reference>
<evidence type="ECO:0000313" key="2">
    <source>
        <dbReference type="Proteomes" id="UP001233999"/>
    </source>
</evidence>
<feature type="non-terminal residue" evidence="1">
    <location>
        <position position="53"/>
    </location>
</feature>
<keyword evidence="2" id="KW-1185">Reference proteome</keyword>
<dbReference type="EMBL" id="JASPKZ010000425">
    <property type="protein sequence ID" value="KAJ9600369.1"/>
    <property type="molecule type" value="Genomic_DNA"/>
</dbReference>
<feature type="non-terminal residue" evidence="1">
    <location>
        <position position="1"/>
    </location>
</feature>
<proteinExistence type="predicted"/>
<comment type="caution">
    <text evidence="1">The sequence shown here is derived from an EMBL/GenBank/DDBJ whole genome shotgun (WGS) entry which is preliminary data.</text>
</comment>
<dbReference type="Proteomes" id="UP001233999">
    <property type="component" value="Unassembled WGS sequence"/>
</dbReference>
<evidence type="ECO:0000313" key="1">
    <source>
        <dbReference type="EMBL" id="KAJ9600369.1"/>
    </source>
</evidence>
<name>A0AAD8AJK4_DIPPU</name>
<dbReference type="AlphaFoldDB" id="A0AAD8AJK4"/>